<dbReference type="Proteomes" id="UP000663823">
    <property type="component" value="Unassembled WGS sequence"/>
</dbReference>
<dbReference type="Proteomes" id="UP000663882">
    <property type="component" value="Unassembled WGS sequence"/>
</dbReference>
<dbReference type="AlphaFoldDB" id="A0A819B7H6"/>
<evidence type="ECO:0000313" key="1">
    <source>
        <dbReference type="EMBL" id="CAF1411803.1"/>
    </source>
</evidence>
<accession>A0A819B7H6</accession>
<reference evidence="2" key="1">
    <citation type="submission" date="2021-02" db="EMBL/GenBank/DDBJ databases">
        <authorList>
            <person name="Nowell W R."/>
        </authorList>
    </citation>
    <scope>NUCLEOTIDE SEQUENCE</scope>
</reference>
<organism evidence="2 3">
    <name type="scientific">Rotaria sordida</name>
    <dbReference type="NCBI Taxonomy" id="392033"/>
    <lineage>
        <taxon>Eukaryota</taxon>
        <taxon>Metazoa</taxon>
        <taxon>Spiralia</taxon>
        <taxon>Gnathifera</taxon>
        <taxon>Rotifera</taxon>
        <taxon>Eurotatoria</taxon>
        <taxon>Bdelloidea</taxon>
        <taxon>Philodinida</taxon>
        <taxon>Philodinidae</taxon>
        <taxon>Rotaria</taxon>
    </lineage>
</organism>
<evidence type="ECO:0000313" key="2">
    <source>
        <dbReference type="EMBL" id="CAF3787986.1"/>
    </source>
</evidence>
<sequence length="34" mass="4213">SPPAVEWLEQQHTRFNHFNCIIINDRQDHYFWLG</sequence>
<dbReference type="EMBL" id="CAJNOO010005283">
    <property type="protein sequence ID" value="CAF1411803.1"/>
    <property type="molecule type" value="Genomic_DNA"/>
</dbReference>
<dbReference type="EMBL" id="CAJOAX010002326">
    <property type="protein sequence ID" value="CAF3787986.1"/>
    <property type="molecule type" value="Genomic_DNA"/>
</dbReference>
<evidence type="ECO:0000313" key="3">
    <source>
        <dbReference type="Proteomes" id="UP000663823"/>
    </source>
</evidence>
<proteinExistence type="predicted"/>
<protein>
    <submittedName>
        <fullName evidence="2">Uncharacterized protein</fullName>
    </submittedName>
</protein>
<name>A0A819B7H6_9BILA</name>
<feature type="non-terminal residue" evidence="2">
    <location>
        <position position="1"/>
    </location>
</feature>
<gene>
    <name evidence="2" type="ORF">OTI717_LOCUS17547</name>
    <name evidence="1" type="ORF">RFH988_LOCUS35250</name>
</gene>
<comment type="caution">
    <text evidence="2">The sequence shown here is derived from an EMBL/GenBank/DDBJ whole genome shotgun (WGS) entry which is preliminary data.</text>
</comment>